<dbReference type="Proteomes" id="UP000694890">
    <property type="component" value="Linkage group LG8"/>
</dbReference>
<dbReference type="GO" id="GO:0004930">
    <property type="term" value="F:G protein-coupled receptor activity"/>
    <property type="evidence" value="ECO:0007669"/>
    <property type="project" value="InterPro"/>
</dbReference>
<evidence type="ECO:0000259" key="6">
    <source>
        <dbReference type="PROSITE" id="PS50262"/>
    </source>
</evidence>
<feature type="domain" description="G-protein coupled receptors family 1 profile" evidence="6">
    <location>
        <begin position="39"/>
        <end position="208"/>
    </location>
</feature>
<dbReference type="GeneID" id="108882886"/>
<feature type="transmembrane region" description="Helical" evidence="5">
    <location>
        <begin position="228"/>
        <end position="252"/>
    </location>
</feature>
<dbReference type="Pfam" id="PF00001">
    <property type="entry name" value="7tm_1"/>
    <property type="match status" value="1"/>
</dbReference>
<name>A0AAJ7LUZ7_LATCA</name>
<dbReference type="GO" id="GO:0004984">
    <property type="term" value="F:olfactory receptor activity"/>
    <property type="evidence" value="ECO:0007669"/>
    <property type="project" value="TreeGrafter"/>
</dbReference>
<evidence type="ECO:0000256" key="1">
    <source>
        <dbReference type="ARBA" id="ARBA00004370"/>
    </source>
</evidence>
<dbReference type="InterPro" id="IPR000276">
    <property type="entry name" value="GPCR_Rhodpsn"/>
</dbReference>
<keyword evidence="2 5" id="KW-0812">Transmembrane</keyword>
<feature type="transmembrane region" description="Helical" evidence="5">
    <location>
        <begin position="142"/>
        <end position="168"/>
    </location>
</feature>
<dbReference type="InterPro" id="IPR017452">
    <property type="entry name" value="GPCR_Rhodpsn_7TM"/>
</dbReference>
<dbReference type="AlphaFoldDB" id="A0AAJ7LUZ7"/>
<dbReference type="GO" id="GO:0016020">
    <property type="term" value="C:membrane"/>
    <property type="evidence" value="ECO:0007669"/>
    <property type="project" value="UniProtKB-SubCell"/>
</dbReference>
<evidence type="ECO:0000256" key="4">
    <source>
        <dbReference type="ARBA" id="ARBA00023136"/>
    </source>
</evidence>
<reference evidence="8" key="1">
    <citation type="submission" date="2025-08" db="UniProtKB">
        <authorList>
            <consortium name="RefSeq"/>
        </authorList>
    </citation>
    <scope>IDENTIFICATION</scope>
    <source>
        <tissue evidence="8">Brain</tissue>
    </source>
</reference>
<evidence type="ECO:0000313" key="8">
    <source>
        <dbReference type="RefSeq" id="XP_018531173.1"/>
    </source>
</evidence>
<dbReference type="SUPFAM" id="SSF81321">
    <property type="entry name" value="Family A G protein-coupled receptor-like"/>
    <property type="match status" value="1"/>
</dbReference>
<dbReference type="PANTHER" id="PTHR26451">
    <property type="entry name" value="G_PROTEIN_RECEP_F1_2 DOMAIN-CONTAINING PROTEIN"/>
    <property type="match status" value="1"/>
</dbReference>
<keyword evidence="3 5" id="KW-1133">Transmembrane helix</keyword>
<evidence type="ECO:0000256" key="3">
    <source>
        <dbReference type="ARBA" id="ARBA00022989"/>
    </source>
</evidence>
<dbReference type="CDD" id="cd00637">
    <property type="entry name" value="7tm_classA_rhodopsin-like"/>
    <property type="match status" value="1"/>
</dbReference>
<dbReference type="PANTHER" id="PTHR26451:SF928">
    <property type="entry name" value="G-PROTEIN COUPLED RECEPTOR 148-RELATED"/>
    <property type="match status" value="1"/>
</dbReference>
<evidence type="ECO:0000256" key="5">
    <source>
        <dbReference type="SAM" id="Phobius"/>
    </source>
</evidence>
<dbReference type="GO" id="GO:0005549">
    <property type="term" value="F:odorant binding"/>
    <property type="evidence" value="ECO:0007669"/>
    <property type="project" value="TreeGrafter"/>
</dbReference>
<keyword evidence="4 5" id="KW-0472">Membrane</keyword>
<dbReference type="KEGG" id="lcf:108882886"/>
<organism evidence="7 8">
    <name type="scientific">Lates calcarifer</name>
    <name type="common">Barramundi</name>
    <name type="synonym">Holocentrus calcarifer</name>
    <dbReference type="NCBI Taxonomy" id="8187"/>
    <lineage>
        <taxon>Eukaryota</taxon>
        <taxon>Metazoa</taxon>
        <taxon>Chordata</taxon>
        <taxon>Craniata</taxon>
        <taxon>Vertebrata</taxon>
        <taxon>Euteleostomi</taxon>
        <taxon>Actinopterygii</taxon>
        <taxon>Neopterygii</taxon>
        <taxon>Teleostei</taxon>
        <taxon>Neoteleostei</taxon>
        <taxon>Acanthomorphata</taxon>
        <taxon>Carangaria</taxon>
        <taxon>Carangaria incertae sedis</taxon>
        <taxon>Centropomidae</taxon>
        <taxon>Lates</taxon>
    </lineage>
</organism>
<evidence type="ECO:0000313" key="7">
    <source>
        <dbReference type="Proteomes" id="UP000694890"/>
    </source>
</evidence>
<protein>
    <submittedName>
        <fullName evidence="8">Olfactory receptor 10G4-like</fullName>
    </submittedName>
</protein>
<dbReference type="PROSITE" id="PS50262">
    <property type="entry name" value="G_PROTEIN_RECEP_F1_2"/>
    <property type="match status" value="1"/>
</dbReference>
<sequence length="307" mass="33796">MGIPCNVTMLESQEQINSTIYHLVKMVSMCVSCSLNTVLSLPLLLVITRPPSLLRHTRFLLLTHLLLCDNLQQLLWTIKAVLLKSSEGIPVTQCLIFCAAIQACSLVDLLLSTALAVDRFVAVKWPLRYEFLMCPQRRRATVAAIWTLSVVLNGGALCICLNTVQVNFSLPRCRPLILTPCLSGTSAVLLYCTVGTAVVVPLCSLTILGCFCLLCWDMHAGLLCTKRACVTLTLQGAQTLLFSVPVVMDSYLIPGYLHSDALDIAATITYNLAVSLIPLVYGYRSRELQQRIRQAAHRNKVISQSQS</sequence>
<feature type="transmembrane region" description="Helical" evidence="5">
    <location>
        <begin position="264"/>
        <end position="283"/>
    </location>
</feature>
<accession>A0AAJ7LUZ7</accession>
<dbReference type="InterPro" id="IPR052921">
    <property type="entry name" value="GPCR1_Superfamily_Member"/>
</dbReference>
<dbReference type="RefSeq" id="XP_018531173.1">
    <property type="nucleotide sequence ID" value="XM_018675657.2"/>
</dbReference>
<comment type="subcellular location">
    <subcellularLocation>
        <location evidence="1">Membrane</location>
    </subcellularLocation>
</comment>
<gene>
    <name evidence="8" type="primary">LOC108882886</name>
</gene>
<feature type="transmembrane region" description="Helical" evidence="5">
    <location>
        <begin position="188"/>
        <end position="216"/>
    </location>
</feature>
<dbReference type="Gene3D" id="1.20.1070.10">
    <property type="entry name" value="Rhodopsin 7-helix transmembrane proteins"/>
    <property type="match status" value="1"/>
</dbReference>
<proteinExistence type="predicted"/>
<evidence type="ECO:0000256" key="2">
    <source>
        <dbReference type="ARBA" id="ARBA00022692"/>
    </source>
</evidence>